<evidence type="ECO:0000313" key="1">
    <source>
        <dbReference type="EMBL" id="GBP27473.1"/>
    </source>
</evidence>
<dbReference type="Proteomes" id="UP000299102">
    <property type="component" value="Unassembled WGS sequence"/>
</dbReference>
<comment type="caution">
    <text evidence="1">The sequence shown here is derived from an EMBL/GenBank/DDBJ whole genome shotgun (WGS) entry which is preliminary data.</text>
</comment>
<evidence type="ECO:0000313" key="2">
    <source>
        <dbReference type="Proteomes" id="UP000299102"/>
    </source>
</evidence>
<sequence length="87" mass="9725">MHEARPAGVSPYAARARTSVLIFTFQPENIGPAPVINPAIGIYANKNQPLRFVSRRRRRGPHELADHPPIPYRCSDIKFAKVYASIS</sequence>
<gene>
    <name evidence="1" type="ORF">EVAR_14294_1</name>
</gene>
<proteinExistence type="predicted"/>
<organism evidence="1 2">
    <name type="scientific">Eumeta variegata</name>
    <name type="common">Bagworm moth</name>
    <name type="synonym">Eumeta japonica</name>
    <dbReference type="NCBI Taxonomy" id="151549"/>
    <lineage>
        <taxon>Eukaryota</taxon>
        <taxon>Metazoa</taxon>
        <taxon>Ecdysozoa</taxon>
        <taxon>Arthropoda</taxon>
        <taxon>Hexapoda</taxon>
        <taxon>Insecta</taxon>
        <taxon>Pterygota</taxon>
        <taxon>Neoptera</taxon>
        <taxon>Endopterygota</taxon>
        <taxon>Lepidoptera</taxon>
        <taxon>Glossata</taxon>
        <taxon>Ditrysia</taxon>
        <taxon>Tineoidea</taxon>
        <taxon>Psychidae</taxon>
        <taxon>Oiketicinae</taxon>
        <taxon>Eumeta</taxon>
    </lineage>
</organism>
<dbReference type="EMBL" id="BGZK01000194">
    <property type="protein sequence ID" value="GBP27473.1"/>
    <property type="molecule type" value="Genomic_DNA"/>
</dbReference>
<reference evidence="1 2" key="1">
    <citation type="journal article" date="2019" name="Commun. Biol.">
        <title>The bagworm genome reveals a unique fibroin gene that provides high tensile strength.</title>
        <authorList>
            <person name="Kono N."/>
            <person name="Nakamura H."/>
            <person name="Ohtoshi R."/>
            <person name="Tomita M."/>
            <person name="Numata K."/>
            <person name="Arakawa K."/>
        </authorList>
    </citation>
    <scope>NUCLEOTIDE SEQUENCE [LARGE SCALE GENOMIC DNA]</scope>
</reference>
<keyword evidence="2" id="KW-1185">Reference proteome</keyword>
<protein>
    <submittedName>
        <fullName evidence="1">Uncharacterized protein</fullName>
    </submittedName>
</protein>
<dbReference type="AlphaFoldDB" id="A0A4C1ULX7"/>
<name>A0A4C1ULX7_EUMVA</name>
<accession>A0A4C1ULX7</accession>